<dbReference type="OrthoDB" id="9990815at2759"/>
<dbReference type="InterPro" id="IPR051835">
    <property type="entry name" value="RAC1-GEF"/>
</dbReference>
<dbReference type="PROSITE" id="PS50003">
    <property type="entry name" value="PH_DOMAIN"/>
    <property type="match status" value="2"/>
</dbReference>
<dbReference type="GO" id="GO:0005085">
    <property type="term" value="F:guanyl-nucleotide exchange factor activity"/>
    <property type="evidence" value="ECO:0007669"/>
    <property type="project" value="TreeGrafter"/>
</dbReference>
<organism evidence="2 3">
    <name type="scientific">Leptotrombidium deliense</name>
    <dbReference type="NCBI Taxonomy" id="299467"/>
    <lineage>
        <taxon>Eukaryota</taxon>
        <taxon>Metazoa</taxon>
        <taxon>Ecdysozoa</taxon>
        <taxon>Arthropoda</taxon>
        <taxon>Chelicerata</taxon>
        <taxon>Arachnida</taxon>
        <taxon>Acari</taxon>
        <taxon>Acariformes</taxon>
        <taxon>Trombidiformes</taxon>
        <taxon>Prostigmata</taxon>
        <taxon>Anystina</taxon>
        <taxon>Parasitengona</taxon>
        <taxon>Trombiculoidea</taxon>
        <taxon>Trombiculidae</taxon>
        <taxon>Leptotrombidium</taxon>
    </lineage>
</organism>
<dbReference type="Pfam" id="PF00169">
    <property type="entry name" value="PH"/>
    <property type="match status" value="2"/>
</dbReference>
<proteinExistence type="predicted"/>
<dbReference type="InterPro" id="IPR011993">
    <property type="entry name" value="PH-like_dom_sf"/>
</dbReference>
<dbReference type="AlphaFoldDB" id="A0A443S6T3"/>
<dbReference type="Proteomes" id="UP000288716">
    <property type="component" value="Unassembled WGS sequence"/>
</dbReference>
<accession>A0A443S6T3</accession>
<evidence type="ECO:0000259" key="1">
    <source>
        <dbReference type="PROSITE" id="PS50003"/>
    </source>
</evidence>
<feature type="domain" description="PH" evidence="1">
    <location>
        <begin position="196"/>
        <end position="308"/>
    </location>
</feature>
<evidence type="ECO:0000313" key="3">
    <source>
        <dbReference type="Proteomes" id="UP000288716"/>
    </source>
</evidence>
<protein>
    <recommendedName>
        <fullName evidence="1">PH domain-containing protein</fullName>
    </recommendedName>
</protein>
<gene>
    <name evidence="2" type="ORF">B4U80_07923</name>
</gene>
<dbReference type="SMART" id="SM00233">
    <property type="entry name" value="PH"/>
    <property type="match status" value="2"/>
</dbReference>
<evidence type="ECO:0000313" key="2">
    <source>
        <dbReference type="EMBL" id="RWS23213.1"/>
    </source>
</evidence>
<dbReference type="Gene3D" id="2.30.29.30">
    <property type="entry name" value="Pleckstrin-homology domain (PH domain)/Phosphotyrosine-binding domain (PTB)"/>
    <property type="match status" value="2"/>
</dbReference>
<dbReference type="EMBL" id="NCKV01006890">
    <property type="protein sequence ID" value="RWS23213.1"/>
    <property type="molecule type" value="Genomic_DNA"/>
</dbReference>
<name>A0A443S6T3_9ACAR</name>
<reference evidence="2 3" key="1">
    <citation type="journal article" date="2018" name="Gigascience">
        <title>Genomes of trombidid mites reveal novel predicted allergens and laterally-transferred genes associated with secondary metabolism.</title>
        <authorList>
            <person name="Dong X."/>
            <person name="Chaisiri K."/>
            <person name="Xia D."/>
            <person name="Armstrong S.D."/>
            <person name="Fang Y."/>
            <person name="Donnelly M.J."/>
            <person name="Kadowaki T."/>
            <person name="McGarry J.W."/>
            <person name="Darby A.C."/>
            <person name="Makepeace B.L."/>
        </authorList>
    </citation>
    <scope>NUCLEOTIDE SEQUENCE [LARGE SCALE GENOMIC DNA]</scope>
    <source>
        <strain evidence="2">UoL-UT</strain>
    </source>
</reference>
<comment type="caution">
    <text evidence="2">The sequence shown here is derived from an EMBL/GenBank/DDBJ whole genome shotgun (WGS) entry which is preliminary data.</text>
</comment>
<dbReference type="PANTHER" id="PTHR45858">
    <property type="entry name" value="FERM DOMAIN CONTAINING PROTEIN"/>
    <property type="match status" value="1"/>
</dbReference>
<sequence length="318" mass="36795">MTALSKQINNITTGQSYTLNSVLLVELTREVVNLLKFVNFNKTFIRKGCLLKLSKNGYQRRLFFLFSGVLIYCSRYSNNQFKIHGSLPLNRIMIVENETKSEISFGFTIFSGDIAIVLAANSQYEKERWIKDINSASSHYESGADVSSDLTIYEEPDCNESSDSNLITSNRSGSMTDVCWHRNLSIGFEEYFSASCYYFSGFLLRKFKSNTGWQKLWVVYTSYSLFFYKCSEVCISSESQHVICNTQDEFPLACLSLLGYHLFVEHKQNANAKKSQFKLQFKAHVYFFKTENEYFFERWVQILKAVTCNEDPRVCTHC</sequence>
<dbReference type="STRING" id="299467.A0A443S6T3"/>
<dbReference type="SUPFAM" id="SSF50729">
    <property type="entry name" value="PH domain-like"/>
    <property type="match status" value="2"/>
</dbReference>
<keyword evidence="3" id="KW-1185">Reference proteome</keyword>
<dbReference type="VEuPathDB" id="VectorBase:LDEU008826"/>
<dbReference type="PANTHER" id="PTHR45858:SF1">
    <property type="entry name" value="FERM DOMAIN-CONTAINING PROTEIN 7"/>
    <property type="match status" value="1"/>
</dbReference>
<feature type="domain" description="PH" evidence="1">
    <location>
        <begin position="43"/>
        <end position="138"/>
    </location>
</feature>
<dbReference type="InterPro" id="IPR001849">
    <property type="entry name" value="PH_domain"/>
</dbReference>